<dbReference type="EMBL" id="MEUM01000106">
    <property type="protein sequence ID" value="OGC41464.1"/>
    <property type="molecule type" value="Genomic_DNA"/>
</dbReference>
<dbReference type="GO" id="GO:0007165">
    <property type="term" value="P:signal transduction"/>
    <property type="evidence" value="ECO:0007669"/>
    <property type="project" value="UniProtKB-KW"/>
</dbReference>
<keyword evidence="4" id="KW-0472">Membrane</keyword>
<accession>A0A1F4U936</accession>
<dbReference type="SUPFAM" id="SSF58104">
    <property type="entry name" value="Methyl-accepting chemotaxis protein (MCP) signaling domain"/>
    <property type="match status" value="1"/>
</dbReference>
<dbReference type="GO" id="GO:0016020">
    <property type="term" value="C:membrane"/>
    <property type="evidence" value="ECO:0007669"/>
    <property type="project" value="InterPro"/>
</dbReference>
<dbReference type="Pfam" id="PF00015">
    <property type="entry name" value="MCPsignal"/>
    <property type="match status" value="1"/>
</dbReference>
<dbReference type="Proteomes" id="UP000177025">
    <property type="component" value="Unassembled WGS sequence"/>
</dbReference>
<comment type="caution">
    <text evidence="7">The sequence shown here is derived from an EMBL/GenBank/DDBJ whole genome shotgun (WGS) entry which is preliminary data.</text>
</comment>
<feature type="domain" description="HAMP" evidence="6">
    <location>
        <begin position="68"/>
        <end position="120"/>
    </location>
</feature>
<feature type="transmembrane region" description="Helical" evidence="4">
    <location>
        <begin position="12"/>
        <end position="38"/>
    </location>
</feature>
<dbReference type="InterPro" id="IPR003660">
    <property type="entry name" value="HAMP_dom"/>
</dbReference>
<dbReference type="CDD" id="cd06225">
    <property type="entry name" value="HAMP"/>
    <property type="match status" value="1"/>
</dbReference>
<feature type="domain" description="Methyl-accepting transducer" evidence="5">
    <location>
        <begin position="139"/>
        <end position="410"/>
    </location>
</feature>
<dbReference type="PANTHER" id="PTHR32089">
    <property type="entry name" value="METHYL-ACCEPTING CHEMOTAXIS PROTEIN MCPB"/>
    <property type="match status" value="1"/>
</dbReference>
<dbReference type="PROSITE" id="PS50111">
    <property type="entry name" value="CHEMOTAXIS_TRANSDUC_2"/>
    <property type="match status" value="1"/>
</dbReference>
<dbReference type="InterPro" id="IPR004089">
    <property type="entry name" value="MCPsignal_dom"/>
</dbReference>
<dbReference type="AlphaFoldDB" id="A0A1F4U936"/>
<protein>
    <recommendedName>
        <fullName evidence="9">Methyl-accepting transducer domain-containing protein</fullName>
    </recommendedName>
</protein>
<feature type="transmembrane region" description="Helical" evidence="4">
    <location>
        <begin position="50"/>
        <end position="71"/>
    </location>
</feature>
<proteinExistence type="inferred from homology"/>
<organism evidence="7 8">
    <name type="scientific">candidate division WOR-3 bacterium RBG_13_43_14</name>
    <dbReference type="NCBI Taxonomy" id="1802590"/>
    <lineage>
        <taxon>Bacteria</taxon>
        <taxon>Bacteria division WOR-3</taxon>
    </lineage>
</organism>
<gene>
    <name evidence="7" type="ORF">A2Y85_05940</name>
</gene>
<dbReference type="Gene3D" id="6.10.340.10">
    <property type="match status" value="1"/>
</dbReference>
<reference evidence="7 8" key="1">
    <citation type="journal article" date="2016" name="Nat. Commun.">
        <title>Thousands of microbial genomes shed light on interconnected biogeochemical processes in an aquifer system.</title>
        <authorList>
            <person name="Anantharaman K."/>
            <person name="Brown C.T."/>
            <person name="Hug L.A."/>
            <person name="Sharon I."/>
            <person name="Castelle C.J."/>
            <person name="Probst A.J."/>
            <person name="Thomas B.C."/>
            <person name="Singh A."/>
            <person name="Wilkins M.J."/>
            <person name="Karaoz U."/>
            <person name="Brodie E.L."/>
            <person name="Williams K.H."/>
            <person name="Hubbard S.S."/>
            <person name="Banfield J.F."/>
        </authorList>
    </citation>
    <scope>NUCLEOTIDE SEQUENCE [LARGE SCALE GENOMIC DNA]</scope>
</reference>
<sequence length="429" mass="47337">MIYLYIVLHPALFLGIYNGLYAVIFIDIAYCFMIFFTQMKYPETNVGLEIIKLVIFSVICLMLIFDFHSMLTRIKKMRNVMQKAEEGDLTVRFDDKNQDELSFLSLSLNRILDAETNIIRLIIEIVHSLSAMSEQIAATASEMASSTSEIVQTTQRMTEGINSQFEELDKTINTGKDLSELSYSIVNDVKKIEDFSVGVSDSASGAISQSDVVINNIELIGKRYGNLTALLSQLGDISFTINKIVNTIDSISEKINILSLNASIEAARAGEYGRGFSIVADEVKKLADSSQVSAAEIGRIIKDMMESIKTVSETTSEVNKAIDDGTIVVKSTADSLTGISNHVLELNQLIRNIKDMISKEEGAITNIIQQVEVSHNVAKENSAAAQQILASIQEQSAATEEFSAASEELLSVLNRLKEITQKFKLEKPA</sequence>
<evidence type="ECO:0000259" key="6">
    <source>
        <dbReference type="PROSITE" id="PS50885"/>
    </source>
</evidence>
<dbReference type="PROSITE" id="PS50885">
    <property type="entry name" value="HAMP"/>
    <property type="match status" value="1"/>
</dbReference>
<name>A0A1F4U936_UNCW3</name>
<evidence type="ECO:0000256" key="2">
    <source>
        <dbReference type="ARBA" id="ARBA00029447"/>
    </source>
</evidence>
<dbReference type="SMART" id="SM00304">
    <property type="entry name" value="HAMP"/>
    <property type="match status" value="1"/>
</dbReference>
<evidence type="ECO:0000256" key="1">
    <source>
        <dbReference type="ARBA" id="ARBA00023224"/>
    </source>
</evidence>
<evidence type="ECO:0000256" key="3">
    <source>
        <dbReference type="PROSITE-ProRule" id="PRU00284"/>
    </source>
</evidence>
<evidence type="ECO:0000259" key="5">
    <source>
        <dbReference type="PROSITE" id="PS50111"/>
    </source>
</evidence>
<dbReference type="PANTHER" id="PTHR32089:SF112">
    <property type="entry name" value="LYSOZYME-LIKE PROTEIN-RELATED"/>
    <property type="match status" value="1"/>
</dbReference>
<evidence type="ECO:0000256" key="4">
    <source>
        <dbReference type="SAM" id="Phobius"/>
    </source>
</evidence>
<keyword evidence="1 3" id="KW-0807">Transducer</keyword>
<dbReference type="SMART" id="SM00283">
    <property type="entry name" value="MA"/>
    <property type="match status" value="1"/>
</dbReference>
<evidence type="ECO:0000313" key="8">
    <source>
        <dbReference type="Proteomes" id="UP000177025"/>
    </source>
</evidence>
<dbReference type="Pfam" id="PF00672">
    <property type="entry name" value="HAMP"/>
    <property type="match status" value="1"/>
</dbReference>
<keyword evidence="4" id="KW-1133">Transmembrane helix</keyword>
<keyword evidence="4" id="KW-0812">Transmembrane</keyword>
<evidence type="ECO:0008006" key="9">
    <source>
        <dbReference type="Google" id="ProtNLM"/>
    </source>
</evidence>
<dbReference type="Gene3D" id="1.10.287.950">
    <property type="entry name" value="Methyl-accepting chemotaxis protein"/>
    <property type="match status" value="1"/>
</dbReference>
<comment type="similarity">
    <text evidence="2">Belongs to the methyl-accepting chemotaxis (MCP) protein family.</text>
</comment>
<evidence type="ECO:0000313" key="7">
    <source>
        <dbReference type="EMBL" id="OGC41464.1"/>
    </source>
</evidence>